<protein>
    <submittedName>
        <fullName evidence="1">Uncharacterized protein</fullName>
    </submittedName>
</protein>
<dbReference type="Proteomes" id="UP001151133">
    <property type="component" value="Unassembled WGS sequence"/>
</dbReference>
<evidence type="ECO:0000313" key="1">
    <source>
        <dbReference type="EMBL" id="MCV9934611.1"/>
    </source>
</evidence>
<evidence type="ECO:0000313" key="2">
    <source>
        <dbReference type="Proteomes" id="UP001151133"/>
    </source>
</evidence>
<dbReference type="EMBL" id="JAOZEV010000030">
    <property type="protein sequence ID" value="MCV9934611.1"/>
    <property type="molecule type" value="Genomic_DNA"/>
</dbReference>
<keyword evidence="2" id="KW-1185">Reference proteome</keyword>
<dbReference type="AlphaFoldDB" id="A0A9X3HNC3"/>
<sequence length="255" mass="30126">MKETDIEVKYDLNPTELYNFLQKKNIKYLYHANTVATSLLYVEQKSLLSRQYVEDNNLYQTSQYTDAKDKILGIYDDIFLDMVDIHSYLSRPNFYGPFLFVFDSDILISGLIKVVRITKKNPSNWNPEGDIGDWYYSSIDDLEADYMRGDKISDVGKMIILRDLQGKIPIVPYCSKIMLDNPNLHISVEEKEFYLINVIKEYFDSFVQNPYYEKIIKEVRHKDLVVGCSCWSKYESKFKKELKDFRRLFHKTPAS</sequence>
<reference evidence="1" key="1">
    <citation type="submission" date="2022-10" db="EMBL/GenBank/DDBJ databases">
        <title>Two novel species of Flavobacterium.</title>
        <authorList>
            <person name="Liu Q."/>
            <person name="Xin Y.-H."/>
        </authorList>
    </citation>
    <scope>NUCLEOTIDE SEQUENCE</scope>
    <source>
        <strain evidence="1">LS1R47</strain>
    </source>
</reference>
<dbReference type="RefSeq" id="WP_264288778.1">
    <property type="nucleotide sequence ID" value="NZ_JAOZEV010000030.1"/>
</dbReference>
<proteinExistence type="predicted"/>
<comment type="caution">
    <text evidence="1">The sequence shown here is derived from an EMBL/GenBank/DDBJ whole genome shotgun (WGS) entry which is preliminary data.</text>
</comment>
<accession>A0A9X3HNC3</accession>
<name>A0A9X3HNC3_9FLAO</name>
<organism evidence="1 2">
    <name type="scientific">Flavobacterium frigoritolerans</name>
    <dbReference type="NCBI Taxonomy" id="2987686"/>
    <lineage>
        <taxon>Bacteria</taxon>
        <taxon>Pseudomonadati</taxon>
        <taxon>Bacteroidota</taxon>
        <taxon>Flavobacteriia</taxon>
        <taxon>Flavobacteriales</taxon>
        <taxon>Flavobacteriaceae</taxon>
        <taxon>Flavobacterium</taxon>
    </lineage>
</organism>
<gene>
    <name evidence="1" type="ORF">OIU80_20200</name>
</gene>